<reference evidence="8" key="2">
    <citation type="submission" date="2020-10" db="EMBL/GenBank/DDBJ databases">
        <authorList>
            <person name="Scholz U."/>
            <person name="Mascher M."/>
            <person name="Fiebig A."/>
        </authorList>
    </citation>
    <scope>NUCLEOTIDE SEQUENCE [LARGE SCALE GENOMIC DNA]</scope>
    <source>
        <strain evidence="8">cv. Morex</strain>
    </source>
</reference>
<keyword evidence="2" id="KW-0805">Transcription regulation</keyword>
<proteinExistence type="predicted"/>
<comment type="subcellular location">
    <subcellularLocation>
        <location evidence="1">Nucleus</location>
    </subcellularLocation>
</comment>
<feature type="region of interest" description="Disordered" evidence="6">
    <location>
        <begin position="356"/>
        <end position="382"/>
    </location>
</feature>
<dbReference type="Gramene" id="HORVU.MOREX.r3.7HG0651230.1">
    <property type="protein sequence ID" value="HORVU.MOREX.r3.7HG0651230.1.CDS1"/>
    <property type="gene ID" value="HORVU.MOREX.r3.7HG0651230"/>
</dbReference>
<evidence type="ECO:0000313" key="8">
    <source>
        <dbReference type="EnsemblPlants" id="HORVU.MOREX.r3.7HG0651230.1.CDS1"/>
    </source>
</evidence>
<evidence type="ECO:0000256" key="5">
    <source>
        <dbReference type="ARBA" id="ARBA00023242"/>
    </source>
</evidence>
<keyword evidence="3" id="KW-0238">DNA-binding</keyword>
<evidence type="ECO:0000256" key="6">
    <source>
        <dbReference type="SAM" id="MobiDB-lite"/>
    </source>
</evidence>
<dbReference type="Proteomes" id="UP000011116">
    <property type="component" value="Chromosome 7H"/>
</dbReference>
<evidence type="ECO:0000313" key="9">
    <source>
        <dbReference type="Proteomes" id="UP000011116"/>
    </source>
</evidence>
<dbReference type="InterPro" id="IPR002100">
    <property type="entry name" value="TF_MADSbox"/>
</dbReference>
<dbReference type="GO" id="GO:0046983">
    <property type="term" value="F:protein dimerization activity"/>
    <property type="evidence" value="ECO:0007669"/>
    <property type="project" value="InterPro"/>
</dbReference>
<dbReference type="PROSITE" id="PS50066">
    <property type="entry name" value="MADS_BOX_2"/>
    <property type="match status" value="1"/>
</dbReference>
<reference evidence="9" key="1">
    <citation type="journal article" date="2012" name="Nature">
        <title>A physical, genetic and functional sequence assembly of the barley genome.</title>
        <authorList>
            <consortium name="The International Barley Genome Sequencing Consortium"/>
            <person name="Mayer K.F."/>
            <person name="Waugh R."/>
            <person name="Brown J.W."/>
            <person name="Schulman A."/>
            <person name="Langridge P."/>
            <person name="Platzer M."/>
            <person name="Fincher G.B."/>
            <person name="Muehlbauer G.J."/>
            <person name="Sato K."/>
            <person name="Close T.J."/>
            <person name="Wise R.P."/>
            <person name="Stein N."/>
        </authorList>
    </citation>
    <scope>NUCLEOTIDE SEQUENCE [LARGE SCALE GENOMIC DNA]</scope>
    <source>
        <strain evidence="9">cv. Morex</strain>
    </source>
</reference>
<keyword evidence="9" id="KW-1185">Reference proteome</keyword>
<dbReference type="PANTHER" id="PTHR11945">
    <property type="entry name" value="MADS BOX PROTEIN"/>
    <property type="match status" value="1"/>
</dbReference>
<keyword evidence="5" id="KW-0539">Nucleus</keyword>
<organism evidence="8 9">
    <name type="scientific">Hordeum vulgare subsp. vulgare</name>
    <name type="common">Domesticated barley</name>
    <dbReference type="NCBI Taxonomy" id="112509"/>
    <lineage>
        <taxon>Eukaryota</taxon>
        <taxon>Viridiplantae</taxon>
        <taxon>Streptophyta</taxon>
        <taxon>Embryophyta</taxon>
        <taxon>Tracheophyta</taxon>
        <taxon>Spermatophyta</taxon>
        <taxon>Magnoliopsida</taxon>
        <taxon>Liliopsida</taxon>
        <taxon>Poales</taxon>
        <taxon>Poaceae</taxon>
        <taxon>BOP clade</taxon>
        <taxon>Pooideae</taxon>
        <taxon>Triticodae</taxon>
        <taxon>Triticeae</taxon>
        <taxon>Hordeinae</taxon>
        <taxon>Hordeum</taxon>
    </lineage>
</organism>
<keyword evidence="4" id="KW-0804">Transcription</keyword>
<dbReference type="GO" id="GO:0003677">
    <property type="term" value="F:DNA binding"/>
    <property type="evidence" value="ECO:0007669"/>
    <property type="project" value="UniProtKB-KW"/>
</dbReference>
<dbReference type="PRINTS" id="PR00404">
    <property type="entry name" value="MADSDOMAIN"/>
</dbReference>
<feature type="domain" description="MADS-box" evidence="7">
    <location>
        <begin position="3"/>
        <end position="63"/>
    </location>
</feature>
<protein>
    <recommendedName>
        <fullName evidence="7">MADS-box domain-containing protein</fullName>
    </recommendedName>
</protein>
<evidence type="ECO:0000256" key="2">
    <source>
        <dbReference type="ARBA" id="ARBA00023015"/>
    </source>
</evidence>
<dbReference type="SMART" id="SM00432">
    <property type="entry name" value="MADS"/>
    <property type="match status" value="1"/>
</dbReference>
<accession>A0A8I6Y279</accession>
<dbReference type="GO" id="GO:0005634">
    <property type="term" value="C:nucleus"/>
    <property type="evidence" value="ECO:0007669"/>
    <property type="project" value="UniProtKB-SubCell"/>
</dbReference>
<name>A0A8I6Y279_HORVV</name>
<evidence type="ECO:0000256" key="1">
    <source>
        <dbReference type="ARBA" id="ARBA00004123"/>
    </source>
</evidence>
<dbReference type="PANTHER" id="PTHR11945:SF764">
    <property type="entry name" value="AGAMOUS-LIKE MADS-BOX PROTEIN AGL62"/>
    <property type="match status" value="1"/>
</dbReference>
<dbReference type="SMR" id="A0A8I6Y279"/>
<dbReference type="EnsemblPlants" id="HORVU.MOREX.r3.7HG0651230.1">
    <property type="protein sequence ID" value="HORVU.MOREX.r3.7HG0651230.1.CDS1"/>
    <property type="gene ID" value="HORVU.MOREX.r3.7HG0651230"/>
</dbReference>
<dbReference type="SUPFAM" id="SSF55455">
    <property type="entry name" value="SRF-like"/>
    <property type="match status" value="1"/>
</dbReference>
<reference evidence="8" key="3">
    <citation type="submission" date="2022-01" db="UniProtKB">
        <authorList>
            <consortium name="EnsemblPlants"/>
        </authorList>
    </citation>
    <scope>IDENTIFICATION</scope>
    <source>
        <strain evidence="8">subsp. vulgare</strain>
    </source>
</reference>
<dbReference type="AlphaFoldDB" id="A0A8I6Y279"/>
<dbReference type="Gene3D" id="3.40.1810.10">
    <property type="entry name" value="Transcription factor, MADS-box"/>
    <property type="match status" value="1"/>
</dbReference>
<dbReference type="Pfam" id="PF00319">
    <property type="entry name" value="SRF-TF"/>
    <property type="match status" value="1"/>
</dbReference>
<dbReference type="InterPro" id="IPR036879">
    <property type="entry name" value="TF_MADSbox_sf"/>
</dbReference>
<sequence>MPRRGRRTGVAYVHDDKERDVTFFKRRRGFFKSASDLNAITGARVAVILETGNKKMHSFGTPSVGPIVDAFLSGAPLGNRLADRETSAKIARLQSEVAELDMELGVEDKRNQLSIQHAKQIQEQYLGMVANLIFSTEQDINLEDAKNLFNELSRIREDTRHRLPQLHHSYKDITGGVSVIQNMLPSSGPLKSLKTIPSSGHSMQAYHLPQNHMPSAPITSPPEHNVEPLFPQVPQMCHVASVASASQLAPGLQAIPNQVQDLPPTDLHVEDYISPCDTVHPQQNYASLISTTEHNMEASPMLVYPSSNDFVVDDPFGHDQWGFALPDQQFYNRFLEMDGYLDYNCTDVGQSSMGNGGWVDAPPESSCGKQDVDGRNKYGGLP</sequence>
<evidence type="ECO:0000259" key="7">
    <source>
        <dbReference type="PROSITE" id="PS50066"/>
    </source>
</evidence>
<evidence type="ECO:0000256" key="4">
    <source>
        <dbReference type="ARBA" id="ARBA00023163"/>
    </source>
</evidence>
<evidence type="ECO:0000256" key="3">
    <source>
        <dbReference type="ARBA" id="ARBA00023125"/>
    </source>
</evidence>